<dbReference type="AlphaFoldDB" id="A0A8T0GA55"/>
<organism evidence="2 3">
    <name type="scientific">Ceratodon purpureus</name>
    <name type="common">Fire moss</name>
    <name type="synonym">Dicranum purpureum</name>
    <dbReference type="NCBI Taxonomy" id="3225"/>
    <lineage>
        <taxon>Eukaryota</taxon>
        <taxon>Viridiplantae</taxon>
        <taxon>Streptophyta</taxon>
        <taxon>Embryophyta</taxon>
        <taxon>Bryophyta</taxon>
        <taxon>Bryophytina</taxon>
        <taxon>Bryopsida</taxon>
        <taxon>Dicranidae</taxon>
        <taxon>Pseudoditrichales</taxon>
        <taxon>Ditrichaceae</taxon>
        <taxon>Ceratodon</taxon>
    </lineage>
</organism>
<comment type="caution">
    <text evidence="2">The sequence shown here is derived from an EMBL/GenBank/DDBJ whole genome shotgun (WGS) entry which is preliminary data.</text>
</comment>
<proteinExistence type="predicted"/>
<sequence>MVCLSKNKRSTPEIKPLTKPSTPELTLRNLSYQQPKQPCNESSQLAIQTNANRTTPAPRNL</sequence>
<accession>A0A8T0GA55</accession>
<evidence type="ECO:0000256" key="1">
    <source>
        <dbReference type="SAM" id="MobiDB-lite"/>
    </source>
</evidence>
<feature type="region of interest" description="Disordered" evidence="1">
    <location>
        <begin position="1"/>
        <end position="61"/>
    </location>
</feature>
<gene>
    <name evidence="2" type="ORF">KC19_12G125600</name>
</gene>
<evidence type="ECO:0000313" key="3">
    <source>
        <dbReference type="Proteomes" id="UP000822688"/>
    </source>
</evidence>
<evidence type="ECO:0000313" key="2">
    <source>
        <dbReference type="EMBL" id="KAG0554859.1"/>
    </source>
</evidence>
<dbReference type="Proteomes" id="UP000822688">
    <property type="component" value="Chromosome 12"/>
</dbReference>
<protein>
    <submittedName>
        <fullName evidence="2">Uncharacterized protein</fullName>
    </submittedName>
</protein>
<feature type="compositionally biased region" description="Polar residues" evidence="1">
    <location>
        <begin position="19"/>
        <end position="61"/>
    </location>
</feature>
<name>A0A8T0GA55_CERPU</name>
<keyword evidence="3" id="KW-1185">Reference proteome</keyword>
<dbReference type="EMBL" id="CM026433">
    <property type="protein sequence ID" value="KAG0554859.1"/>
    <property type="molecule type" value="Genomic_DNA"/>
</dbReference>
<reference evidence="2" key="1">
    <citation type="submission" date="2020-06" db="EMBL/GenBank/DDBJ databases">
        <title>WGS assembly of Ceratodon purpureus strain R40.</title>
        <authorList>
            <person name="Carey S.B."/>
            <person name="Jenkins J."/>
            <person name="Shu S."/>
            <person name="Lovell J.T."/>
            <person name="Sreedasyam A."/>
            <person name="Maumus F."/>
            <person name="Tiley G.P."/>
            <person name="Fernandez-Pozo N."/>
            <person name="Barry K."/>
            <person name="Chen C."/>
            <person name="Wang M."/>
            <person name="Lipzen A."/>
            <person name="Daum C."/>
            <person name="Saski C.A."/>
            <person name="Payton A.C."/>
            <person name="Mcbreen J.C."/>
            <person name="Conrad R.E."/>
            <person name="Kollar L.M."/>
            <person name="Olsson S."/>
            <person name="Huttunen S."/>
            <person name="Landis J.B."/>
            <person name="Wickett N.J."/>
            <person name="Johnson M.G."/>
            <person name="Rensing S.A."/>
            <person name="Grimwood J."/>
            <person name="Schmutz J."/>
            <person name="Mcdaniel S.F."/>
        </authorList>
    </citation>
    <scope>NUCLEOTIDE SEQUENCE</scope>
    <source>
        <strain evidence="2">R40</strain>
    </source>
</reference>